<dbReference type="Proteomes" id="UP001153642">
    <property type="component" value="Unassembled WGS sequence"/>
</dbReference>
<reference evidence="9" key="1">
    <citation type="submission" date="2022-11" db="EMBL/GenBank/DDBJ databases">
        <title>High-quality draft genome sequence of Galbibacter sp. strain CMA-7.</title>
        <authorList>
            <person name="Wei L."/>
            <person name="Dong C."/>
            <person name="Shao Z."/>
        </authorList>
    </citation>
    <scope>NUCLEOTIDE SEQUENCE</scope>
    <source>
        <strain evidence="9">CMA-7</strain>
    </source>
</reference>
<feature type="transmembrane region" description="Helical" evidence="6">
    <location>
        <begin position="21"/>
        <end position="41"/>
    </location>
</feature>
<dbReference type="RefSeq" id="WP_277900054.1">
    <property type="nucleotide sequence ID" value="NZ_JAPMUA010000003.1"/>
</dbReference>
<protein>
    <submittedName>
        <fullName evidence="9">ABC transporter permease</fullName>
    </submittedName>
</protein>
<feature type="domain" description="MacB-like periplasmic core" evidence="8">
    <location>
        <begin position="20"/>
        <end position="237"/>
    </location>
</feature>
<dbReference type="Pfam" id="PF02687">
    <property type="entry name" value="FtsX"/>
    <property type="match status" value="2"/>
</dbReference>
<evidence type="ECO:0000256" key="2">
    <source>
        <dbReference type="ARBA" id="ARBA00022475"/>
    </source>
</evidence>
<dbReference type="InterPro" id="IPR025857">
    <property type="entry name" value="MacB_PCD"/>
</dbReference>
<keyword evidence="10" id="KW-1185">Reference proteome</keyword>
<dbReference type="InterPro" id="IPR050250">
    <property type="entry name" value="Macrolide_Exporter_MacB"/>
</dbReference>
<evidence type="ECO:0000256" key="4">
    <source>
        <dbReference type="ARBA" id="ARBA00022989"/>
    </source>
</evidence>
<feature type="transmembrane region" description="Helical" evidence="6">
    <location>
        <begin position="422"/>
        <end position="447"/>
    </location>
</feature>
<gene>
    <name evidence="9" type="ORF">OSR52_09135</name>
</gene>
<evidence type="ECO:0000256" key="5">
    <source>
        <dbReference type="ARBA" id="ARBA00023136"/>
    </source>
</evidence>
<evidence type="ECO:0000259" key="7">
    <source>
        <dbReference type="Pfam" id="PF02687"/>
    </source>
</evidence>
<evidence type="ECO:0000256" key="6">
    <source>
        <dbReference type="SAM" id="Phobius"/>
    </source>
</evidence>
<accession>A0ABT6FRY4</accession>
<feature type="domain" description="ABC3 transporter permease C-terminal" evidence="7">
    <location>
        <begin position="674"/>
        <end position="785"/>
    </location>
</feature>
<sequence>MIKNYFKIAFRNLWKRRGFSLLNILGLAIGFTAGFLILMYVDFELSYDNFHSKGERIYRVASDIEINSKENQANKPDWATPPLLASQFPEIQSAVRILYMPLTVRNNHLKFRENNAIAVDSGFFEVFDFKLRSGNKKEALKTPFSVVLSETASKKYFGNENPMGKSLQILDKGFQAKVTGIMKDIPGNSHIKADMLLSMTTFTQVLDKDLDTDWGNFEPYAYVLLKPNVDVAQLESKFPLFMKQNFEKQMEASKMYIDLLLVPLKEIYMHATRGGPVTGNIHNIYVFSIIAVFILLIACINFINLTTARSVERAREVGIRKVVGASKKQLGHQFLGESAIISVLAFLVSLVILKALLPSFNVLAGKVISEGIFSNPNQIIILFLFSIAVGLMAGAYPALVLTSYDPVNVLKGSFSKSSRGVALRKGLVVLQFVISITLIIGTIVIYMQTDYMRSQELGFNKEQVLVMETQVSPAQKAFKDAINQLPGIIGTSSSSSVPGGDNSEALSQLENKDGDLLQTVVNLYFVDFDYLSQLDIELISGRGFSRDFASDSTQAMIVNEAAVELLGYTSPESALGARFKQWGREGQIIGVVKNFNFNSLQQQIEPLSMRIEQTRLNLITAKIKANTIEKSISQIKRQWEIAFPEEPFDFYFLDQLLDKQYRSEQRFGTLFLWFAILAITISCLGLLGLTAYSIIQRKREISIRKILGASVSKVVNLVSQEFLKLIGIAFLIAIPISWLAMNQWLKDFAFRINIQWWMFVIAGVIALFLALITIGFHSMKAALTNPTKNLRTE</sequence>
<feature type="transmembrane region" description="Helical" evidence="6">
    <location>
        <begin position="756"/>
        <end position="776"/>
    </location>
</feature>
<proteinExistence type="predicted"/>
<keyword evidence="5 6" id="KW-0472">Membrane</keyword>
<dbReference type="EMBL" id="JAPMUA010000003">
    <property type="protein sequence ID" value="MDG3586032.1"/>
    <property type="molecule type" value="Genomic_DNA"/>
</dbReference>
<feature type="transmembrane region" description="Helical" evidence="6">
    <location>
        <begin position="377"/>
        <end position="401"/>
    </location>
</feature>
<dbReference type="InterPro" id="IPR003838">
    <property type="entry name" value="ABC3_permease_C"/>
</dbReference>
<evidence type="ECO:0000259" key="8">
    <source>
        <dbReference type="Pfam" id="PF12704"/>
    </source>
</evidence>
<feature type="transmembrane region" description="Helical" evidence="6">
    <location>
        <begin position="670"/>
        <end position="695"/>
    </location>
</feature>
<evidence type="ECO:0000313" key="9">
    <source>
        <dbReference type="EMBL" id="MDG3586032.1"/>
    </source>
</evidence>
<evidence type="ECO:0000256" key="3">
    <source>
        <dbReference type="ARBA" id="ARBA00022692"/>
    </source>
</evidence>
<evidence type="ECO:0000256" key="1">
    <source>
        <dbReference type="ARBA" id="ARBA00004651"/>
    </source>
</evidence>
<dbReference type="PANTHER" id="PTHR30572:SF18">
    <property type="entry name" value="ABC-TYPE MACROLIDE FAMILY EXPORT SYSTEM PERMEASE COMPONENT 2"/>
    <property type="match status" value="1"/>
</dbReference>
<name>A0ABT6FRY4_9FLAO</name>
<comment type="caution">
    <text evidence="9">The sequence shown here is derived from an EMBL/GenBank/DDBJ whole genome shotgun (WGS) entry which is preliminary data.</text>
</comment>
<comment type="subcellular location">
    <subcellularLocation>
        <location evidence="1">Cell membrane</location>
        <topology evidence="1">Multi-pass membrane protein</topology>
    </subcellularLocation>
</comment>
<keyword evidence="4 6" id="KW-1133">Transmembrane helix</keyword>
<evidence type="ECO:0000313" key="10">
    <source>
        <dbReference type="Proteomes" id="UP001153642"/>
    </source>
</evidence>
<keyword evidence="2" id="KW-1003">Cell membrane</keyword>
<keyword evidence="3 6" id="KW-0812">Transmembrane</keyword>
<feature type="transmembrane region" description="Helical" evidence="6">
    <location>
        <begin position="284"/>
        <end position="305"/>
    </location>
</feature>
<dbReference type="Pfam" id="PF12704">
    <property type="entry name" value="MacB_PCD"/>
    <property type="match status" value="1"/>
</dbReference>
<feature type="transmembrane region" description="Helical" evidence="6">
    <location>
        <begin position="722"/>
        <end position="741"/>
    </location>
</feature>
<feature type="domain" description="ABC3 transporter permease C-terminal" evidence="7">
    <location>
        <begin position="289"/>
        <end position="405"/>
    </location>
</feature>
<organism evidence="9 10">
    <name type="scientific">Galbibacter pacificus</name>
    <dbReference type="NCBI Taxonomy" id="2996052"/>
    <lineage>
        <taxon>Bacteria</taxon>
        <taxon>Pseudomonadati</taxon>
        <taxon>Bacteroidota</taxon>
        <taxon>Flavobacteriia</taxon>
        <taxon>Flavobacteriales</taxon>
        <taxon>Flavobacteriaceae</taxon>
        <taxon>Galbibacter</taxon>
    </lineage>
</organism>
<dbReference type="PANTHER" id="PTHR30572">
    <property type="entry name" value="MEMBRANE COMPONENT OF TRANSPORTER-RELATED"/>
    <property type="match status" value="1"/>
</dbReference>
<feature type="transmembrane region" description="Helical" evidence="6">
    <location>
        <begin position="334"/>
        <end position="357"/>
    </location>
</feature>